<evidence type="ECO:0000256" key="21">
    <source>
        <dbReference type="ARBA" id="ARBA00053094"/>
    </source>
</evidence>
<comment type="function">
    <text evidence="21">Oxidized purine nucleoside triphosphate hydrolase which is a prominent sanitizer of the oxidized nucleotide pool. Catalyzes the hydrolysis of 2-oxo-dATP (2-hydroxy-dATP) into 2-oxo-dAMP. Also has a significant hydrolase activity toward 2-oxo-ATP, 8-oxo-dGTP and 8-oxo-dATP. Through the hydrolysis of oxidized purine nucleoside triphosphates, prevents their incorporation into DNA and the subsequent transversions A:T to C:G and G:C to T:A. Also catalyzes the hydrolysis of methylated purine nucleoside triphosphate preventing their integration into DNA. Through this antimutagenic activity protects cells from oxidative stress.</text>
</comment>
<dbReference type="InterPro" id="IPR000086">
    <property type="entry name" value="NUDIX_hydrolase_dom"/>
</dbReference>
<evidence type="ECO:0000256" key="3">
    <source>
        <dbReference type="ARBA" id="ARBA00011245"/>
    </source>
</evidence>
<proteinExistence type="inferred from homology"/>
<comment type="catalytic activity">
    <reaction evidence="18">
        <text>N(6)-methyl-ATP + H2O = N(6)-methyl-AMP + diphosphate + H(+)</text>
        <dbReference type="Rhea" id="RHEA:67608"/>
        <dbReference type="ChEBI" id="CHEBI:15377"/>
        <dbReference type="ChEBI" id="CHEBI:15378"/>
        <dbReference type="ChEBI" id="CHEBI:33019"/>
        <dbReference type="ChEBI" id="CHEBI:144842"/>
        <dbReference type="ChEBI" id="CHEBI:172873"/>
    </reaction>
    <physiologicalReaction direction="left-to-right" evidence="18">
        <dbReference type="Rhea" id="RHEA:67609"/>
    </physiologicalReaction>
</comment>
<dbReference type="InterPro" id="IPR015797">
    <property type="entry name" value="NUDIX_hydrolase-like_dom_sf"/>
</dbReference>
<evidence type="ECO:0000256" key="19">
    <source>
        <dbReference type="ARBA" id="ARBA00048894"/>
    </source>
</evidence>
<evidence type="ECO:0000256" key="17">
    <source>
        <dbReference type="ARBA" id="ARBA00032071"/>
    </source>
</evidence>
<evidence type="ECO:0000256" key="20">
    <source>
        <dbReference type="ARBA" id="ARBA00049032"/>
    </source>
</evidence>
<evidence type="ECO:0000256" key="10">
    <source>
        <dbReference type="ARBA" id="ARBA00024596"/>
    </source>
</evidence>
<feature type="domain" description="Nudix hydrolase" evidence="22">
    <location>
        <begin position="2"/>
        <end position="139"/>
    </location>
</feature>
<comment type="subunit">
    <text evidence="3">Monomer.</text>
</comment>
<evidence type="ECO:0000256" key="16">
    <source>
        <dbReference type="ARBA" id="ARBA00031927"/>
    </source>
</evidence>
<dbReference type="EC" id="3.6.1.56" evidence="11"/>
<evidence type="ECO:0000256" key="18">
    <source>
        <dbReference type="ARBA" id="ARBA00048002"/>
    </source>
</evidence>
<comment type="similarity">
    <text evidence="2">Belongs to the Nudix hydrolase family.</text>
</comment>
<comment type="caution">
    <text evidence="23">The sequence shown here is derived from an EMBL/GenBank/DDBJ whole genome shotgun (WGS) entry which is preliminary data.</text>
</comment>
<dbReference type="Gene3D" id="3.90.79.10">
    <property type="entry name" value="Nucleoside Triphosphate Pyrophosphohydrolase"/>
    <property type="match status" value="1"/>
</dbReference>
<sequence length="158" mass="17505">MTPRRVALCFLFRHTEAGREVLLGMKRSGFGTGRIVALGGGIEPGETAGEAAAREVQEESGIVVDVADLLELGPVRWRFPVKPVLDMDAVVFSADRFRGEPALTDEIDPCWYPVGQVPWDGMWEDARHWLGHVLRSQRLDVTVTLNSDNETVRTADFA</sequence>
<keyword evidence="5" id="KW-0378">Hydrolase</keyword>
<name>A0ABN3AZN3_9MICC</name>
<evidence type="ECO:0000256" key="7">
    <source>
        <dbReference type="ARBA" id="ARBA00024448"/>
    </source>
</evidence>
<evidence type="ECO:0000256" key="11">
    <source>
        <dbReference type="ARBA" id="ARBA00026103"/>
    </source>
</evidence>
<evidence type="ECO:0000259" key="22">
    <source>
        <dbReference type="PROSITE" id="PS51462"/>
    </source>
</evidence>
<dbReference type="PROSITE" id="PS51462">
    <property type="entry name" value="NUDIX"/>
    <property type="match status" value="1"/>
</dbReference>
<dbReference type="RefSeq" id="WP_277359379.1">
    <property type="nucleotide sequence ID" value="NZ_BAAAON010000002.1"/>
</dbReference>
<evidence type="ECO:0000256" key="2">
    <source>
        <dbReference type="ARBA" id="ARBA00005582"/>
    </source>
</evidence>
<dbReference type="PANTHER" id="PTHR43758">
    <property type="entry name" value="7,8-DIHYDRO-8-OXOGUANINE TRIPHOSPHATASE"/>
    <property type="match status" value="1"/>
</dbReference>
<keyword evidence="6" id="KW-0460">Magnesium</keyword>
<evidence type="ECO:0000256" key="8">
    <source>
        <dbReference type="ARBA" id="ARBA00024459"/>
    </source>
</evidence>
<comment type="catalytic activity">
    <reaction evidence="8">
        <text>2-oxo-dATP + H2O = 2-oxo-dAMP + diphosphate + H(+)</text>
        <dbReference type="Rhea" id="RHEA:31583"/>
        <dbReference type="ChEBI" id="CHEBI:15377"/>
        <dbReference type="ChEBI" id="CHEBI:15378"/>
        <dbReference type="ChEBI" id="CHEBI:33019"/>
        <dbReference type="ChEBI" id="CHEBI:63212"/>
        <dbReference type="ChEBI" id="CHEBI:77897"/>
        <dbReference type="EC" id="3.6.1.56"/>
    </reaction>
    <physiologicalReaction direction="left-to-right" evidence="8">
        <dbReference type="Rhea" id="RHEA:31584"/>
    </physiologicalReaction>
</comment>
<evidence type="ECO:0000313" key="23">
    <source>
        <dbReference type="EMBL" id="GAA2176647.1"/>
    </source>
</evidence>
<evidence type="ECO:0000256" key="15">
    <source>
        <dbReference type="ARBA" id="ARBA00030682"/>
    </source>
</evidence>
<dbReference type="PROSITE" id="PS00893">
    <property type="entry name" value="NUDIX_BOX"/>
    <property type="match status" value="1"/>
</dbReference>
<dbReference type="PANTHER" id="PTHR43758:SF2">
    <property type="entry name" value="OXIDIZED PURINE NUCLEOSIDE TRIPHOSPHATE HYDROLASE"/>
    <property type="match status" value="1"/>
</dbReference>
<dbReference type="CDD" id="cd03427">
    <property type="entry name" value="NUDIX_MTH1_Nudt1"/>
    <property type="match status" value="1"/>
</dbReference>
<evidence type="ECO:0000256" key="9">
    <source>
        <dbReference type="ARBA" id="ARBA00024486"/>
    </source>
</evidence>
<protein>
    <recommendedName>
        <fullName evidence="12">Oxidized purine nucleoside triphosphate hydrolase</fullName>
        <ecNumber evidence="11">3.6.1.56</ecNumber>
    </recommendedName>
    <alternativeName>
        <fullName evidence="16">2-hydroxy-dATP diphosphatase</fullName>
    </alternativeName>
    <alternativeName>
        <fullName evidence="15">7,8-dihydro-8-oxoguanine triphosphatase</fullName>
    </alternativeName>
    <alternativeName>
        <fullName evidence="14">8-oxo-dGTPase</fullName>
    </alternativeName>
    <alternativeName>
        <fullName evidence="17">Methylated purine nucleoside triphosphate hydrolase</fullName>
    </alternativeName>
    <alternativeName>
        <fullName evidence="13">Nucleoside diphosphate-linked moiety X motif 1</fullName>
    </alternativeName>
</protein>
<dbReference type="SUPFAM" id="SSF55811">
    <property type="entry name" value="Nudix"/>
    <property type="match status" value="1"/>
</dbReference>
<gene>
    <name evidence="23" type="ORF">GCM10009784_23950</name>
</gene>
<evidence type="ECO:0000256" key="14">
    <source>
        <dbReference type="ARBA" id="ARBA00030634"/>
    </source>
</evidence>
<keyword evidence="4" id="KW-0479">Metal-binding</keyword>
<comment type="catalytic activity">
    <reaction evidence="10">
        <text>2-oxo-ATP + H2O = 2-oxo-AMP + diphosphate + H(+)</text>
        <dbReference type="Rhea" id="RHEA:67392"/>
        <dbReference type="ChEBI" id="CHEBI:15377"/>
        <dbReference type="ChEBI" id="CHEBI:15378"/>
        <dbReference type="ChEBI" id="CHEBI:33019"/>
        <dbReference type="ChEBI" id="CHEBI:71395"/>
        <dbReference type="ChEBI" id="CHEBI:172878"/>
    </reaction>
    <physiologicalReaction direction="left-to-right" evidence="10">
        <dbReference type="Rhea" id="RHEA:67393"/>
    </physiologicalReaction>
</comment>
<reference evidence="23 24" key="1">
    <citation type="journal article" date="2019" name="Int. J. Syst. Evol. Microbiol.">
        <title>The Global Catalogue of Microorganisms (GCM) 10K type strain sequencing project: providing services to taxonomists for standard genome sequencing and annotation.</title>
        <authorList>
            <consortium name="The Broad Institute Genomics Platform"/>
            <consortium name="The Broad Institute Genome Sequencing Center for Infectious Disease"/>
            <person name="Wu L."/>
            <person name="Ma J."/>
        </authorList>
    </citation>
    <scope>NUCLEOTIDE SEQUENCE [LARGE SCALE GENOMIC DNA]</scope>
    <source>
        <strain evidence="23 24">JCM 14917</strain>
    </source>
</reference>
<evidence type="ECO:0000313" key="24">
    <source>
        <dbReference type="Proteomes" id="UP001500974"/>
    </source>
</evidence>
<comment type="catalytic activity">
    <reaction evidence="9">
        <text>8-oxo-dGTP + H2O = 8-oxo-dGMP + diphosphate + H(+)</text>
        <dbReference type="Rhea" id="RHEA:31575"/>
        <dbReference type="ChEBI" id="CHEBI:15377"/>
        <dbReference type="ChEBI" id="CHEBI:15378"/>
        <dbReference type="ChEBI" id="CHEBI:33019"/>
        <dbReference type="ChEBI" id="CHEBI:63224"/>
        <dbReference type="ChEBI" id="CHEBI:77896"/>
    </reaction>
    <physiologicalReaction direction="left-to-right" evidence="9">
        <dbReference type="Rhea" id="RHEA:31576"/>
    </physiologicalReaction>
</comment>
<evidence type="ECO:0000256" key="4">
    <source>
        <dbReference type="ARBA" id="ARBA00022723"/>
    </source>
</evidence>
<comment type="catalytic activity">
    <reaction evidence="20">
        <text>N(6)-methyl-dATP + H2O = N(6)-methyl-dAMP + diphosphate + H(+)</text>
        <dbReference type="Rhea" id="RHEA:67604"/>
        <dbReference type="ChEBI" id="CHEBI:15377"/>
        <dbReference type="ChEBI" id="CHEBI:15378"/>
        <dbReference type="ChEBI" id="CHEBI:33019"/>
        <dbReference type="ChEBI" id="CHEBI:169976"/>
        <dbReference type="ChEBI" id="CHEBI:172872"/>
    </reaction>
    <physiologicalReaction direction="left-to-right" evidence="20">
        <dbReference type="Rhea" id="RHEA:67605"/>
    </physiologicalReaction>
</comment>
<comment type="catalytic activity">
    <reaction evidence="19">
        <text>O(6)-methyl-dGTP + H2O = O(6)-methyl-dGMP + diphosphate + H(+)</text>
        <dbReference type="Rhea" id="RHEA:67600"/>
        <dbReference type="ChEBI" id="CHEBI:15377"/>
        <dbReference type="ChEBI" id="CHEBI:15378"/>
        <dbReference type="ChEBI" id="CHEBI:33019"/>
        <dbReference type="ChEBI" id="CHEBI:169974"/>
        <dbReference type="ChEBI" id="CHEBI:169975"/>
    </reaction>
    <physiologicalReaction direction="left-to-right" evidence="19">
        <dbReference type="Rhea" id="RHEA:67601"/>
    </physiologicalReaction>
</comment>
<keyword evidence="24" id="KW-1185">Reference proteome</keyword>
<evidence type="ECO:0000256" key="1">
    <source>
        <dbReference type="ARBA" id="ARBA00001946"/>
    </source>
</evidence>
<evidence type="ECO:0000256" key="13">
    <source>
        <dbReference type="ARBA" id="ARBA00029673"/>
    </source>
</evidence>
<dbReference type="PRINTS" id="PR01403">
    <property type="entry name" value="8OXTPHPHTASE"/>
</dbReference>
<organism evidence="23 24">
    <name type="scientific">Arthrobacter parietis</name>
    <dbReference type="NCBI Taxonomy" id="271434"/>
    <lineage>
        <taxon>Bacteria</taxon>
        <taxon>Bacillati</taxon>
        <taxon>Actinomycetota</taxon>
        <taxon>Actinomycetes</taxon>
        <taxon>Micrococcales</taxon>
        <taxon>Micrococcaceae</taxon>
        <taxon>Arthrobacter</taxon>
    </lineage>
</organism>
<evidence type="ECO:0000256" key="12">
    <source>
        <dbReference type="ARBA" id="ARBA00026218"/>
    </source>
</evidence>
<evidence type="ECO:0000256" key="5">
    <source>
        <dbReference type="ARBA" id="ARBA00022801"/>
    </source>
</evidence>
<dbReference type="Proteomes" id="UP001500974">
    <property type="component" value="Unassembled WGS sequence"/>
</dbReference>
<evidence type="ECO:0000256" key="6">
    <source>
        <dbReference type="ARBA" id="ARBA00022842"/>
    </source>
</evidence>
<comment type="cofactor">
    <cofactor evidence="1">
        <name>Mg(2+)</name>
        <dbReference type="ChEBI" id="CHEBI:18420"/>
    </cofactor>
</comment>
<dbReference type="InterPro" id="IPR003563">
    <property type="entry name" value="8ODP"/>
</dbReference>
<accession>A0ABN3AZN3</accession>
<dbReference type="Pfam" id="PF00293">
    <property type="entry name" value="NUDIX"/>
    <property type="match status" value="1"/>
</dbReference>
<dbReference type="InterPro" id="IPR020084">
    <property type="entry name" value="NUDIX_hydrolase_CS"/>
</dbReference>
<dbReference type="EMBL" id="BAAAON010000002">
    <property type="protein sequence ID" value="GAA2176647.1"/>
    <property type="molecule type" value="Genomic_DNA"/>
</dbReference>
<comment type="catalytic activity">
    <reaction evidence="7">
        <text>8-oxo-dATP + H2O = 8-oxo-dAMP + diphosphate + H(+)</text>
        <dbReference type="Rhea" id="RHEA:65396"/>
        <dbReference type="ChEBI" id="CHEBI:15377"/>
        <dbReference type="ChEBI" id="CHEBI:15378"/>
        <dbReference type="ChEBI" id="CHEBI:33019"/>
        <dbReference type="ChEBI" id="CHEBI:71361"/>
        <dbReference type="ChEBI" id="CHEBI:172871"/>
    </reaction>
    <physiologicalReaction direction="left-to-right" evidence="7">
        <dbReference type="Rhea" id="RHEA:65397"/>
    </physiologicalReaction>
</comment>